<sequence>MTTSFHLSKNTGTQLAHTYFNLKQEFKTIANANRLNPKVYAQARGINSKAKSFLADVKKETCIAQCAAPEEAFAESDPETEL</sequence>
<accession>A0ABR3JNS7</accession>
<evidence type="ECO:0000313" key="1">
    <source>
        <dbReference type="EMBL" id="KAL0957028.1"/>
    </source>
</evidence>
<protein>
    <submittedName>
        <fullName evidence="1">Uncharacterized protein</fullName>
    </submittedName>
</protein>
<proteinExistence type="predicted"/>
<comment type="caution">
    <text evidence="1">The sequence shown here is derived from an EMBL/GenBank/DDBJ whole genome shotgun (WGS) entry which is preliminary data.</text>
</comment>
<name>A0ABR3JNS7_9AGAR</name>
<organism evidence="1 2">
    <name type="scientific">Hohenbuehelia grisea</name>
    <dbReference type="NCBI Taxonomy" id="104357"/>
    <lineage>
        <taxon>Eukaryota</taxon>
        <taxon>Fungi</taxon>
        <taxon>Dikarya</taxon>
        <taxon>Basidiomycota</taxon>
        <taxon>Agaricomycotina</taxon>
        <taxon>Agaricomycetes</taxon>
        <taxon>Agaricomycetidae</taxon>
        <taxon>Agaricales</taxon>
        <taxon>Pleurotineae</taxon>
        <taxon>Pleurotaceae</taxon>
        <taxon>Hohenbuehelia</taxon>
    </lineage>
</organism>
<gene>
    <name evidence="1" type="ORF">HGRIS_003129</name>
</gene>
<dbReference type="EMBL" id="JASNQZ010000006">
    <property type="protein sequence ID" value="KAL0957028.1"/>
    <property type="molecule type" value="Genomic_DNA"/>
</dbReference>
<evidence type="ECO:0000313" key="2">
    <source>
        <dbReference type="Proteomes" id="UP001556367"/>
    </source>
</evidence>
<keyword evidence="2" id="KW-1185">Reference proteome</keyword>
<reference evidence="2" key="1">
    <citation type="submission" date="2024-06" db="EMBL/GenBank/DDBJ databases">
        <title>Multi-omics analyses provide insights into the biosynthesis of the anticancer antibiotic pleurotin in Hohenbuehelia grisea.</title>
        <authorList>
            <person name="Weaver J.A."/>
            <person name="Alberti F."/>
        </authorList>
    </citation>
    <scope>NUCLEOTIDE SEQUENCE [LARGE SCALE GENOMIC DNA]</scope>
    <source>
        <strain evidence="2">T-177</strain>
    </source>
</reference>
<dbReference type="Proteomes" id="UP001556367">
    <property type="component" value="Unassembled WGS sequence"/>
</dbReference>